<name>A0A9P9F449_9HYPO</name>
<comment type="subcellular location">
    <subcellularLocation>
        <location evidence="1">Lipid droplet</location>
    </subcellularLocation>
</comment>
<evidence type="ECO:0008006" key="7">
    <source>
        <dbReference type="Google" id="ProtNLM"/>
    </source>
</evidence>
<dbReference type="InterPro" id="IPR019363">
    <property type="entry name" value="LDAH"/>
</dbReference>
<dbReference type="EMBL" id="JAGMUV010000006">
    <property type="protein sequence ID" value="KAH7152799.1"/>
    <property type="molecule type" value="Genomic_DNA"/>
</dbReference>
<keyword evidence="6" id="KW-1185">Reference proteome</keyword>
<dbReference type="SUPFAM" id="SSF53474">
    <property type="entry name" value="alpha/beta-Hydrolases"/>
    <property type="match status" value="1"/>
</dbReference>
<dbReference type="GO" id="GO:0016298">
    <property type="term" value="F:lipase activity"/>
    <property type="evidence" value="ECO:0007669"/>
    <property type="project" value="InterPro"/>
</dbReference>
<comment type="caution">
    <text evidence="5">The sequence shown here is derived from an EMBL/GenBank/DDBJ whole genome shotgun (WGS) entry which is preliminary data.</text>
</comment>
<evidence type="ECO:0000256" key="4">
    <source>
        <dbReference type="ARBA" id="ARBA00022801"/>
    </source>
</evidence>
<dbReference type="Gene3D" id="3.40.50.1820">
    <property type="entry name" value="alpha/beta hydrolase"/>
    <property type="match status" value="1"/>
</dbReference>
<protein>
    <recommendedName>
        <fullName evidence="7">Lipid droplet-associated hydrolase</fullName>
    </recommendedName>
</protein>
<dbReference type="Proteomes" id="UP000738349">
    <property type="component" value="Unassembled WGS sequence"/>
</dbReference>
<accession>A0A9P9F449</accession>
<keyword evidence="3" id="KW-0551">Lipid droplet</keyword>
<evidence type="ECO:0000313" key="5">
    <source>
        <dbReference type="EMBL" id="KAH7152799.1"/>
    </source>
</evidence>
<dbReference type="PANTHER" id="PTHR13390:SF0">
    <property type="entry name" value="LIPID DROPLET-ASSOCIATED HYDROLASE"/>
    <property type="match status" value="1"/>
</dbReference>
<dbReference type="Pfam" id="PF10230">
    <property type="entry name" value="LIDHydrolase"/>
    <property type="match status" value="1"/>
</dbReference>
<evidence type="ECO:0000256" key="2">
    <source>
        <dbReference type="ARBA" id="ARBA00008300"/>
    </source>
</evidence>
<dbReference type="AlphaFoldDB" id="A0A9P9F449"/>
<evidence type="ECO:0000256" key="1">
    <source>
        <dbReference type="ARBA" id="ARBA00004502"/>
    </source>
</evidence>
<proteinExistence type="inferred from homology"/>
<reference evidence="5" key="1">
    <citation type="journal article" date="2021" name="Nat. Commun.">
        <title>Genetic determinants of endophytism in the Arabidopsis root mycobiome.</title>
        <authorList>
            <person name="Mesny F."/>
            <person name="Miyauchi S."/>
            <person name="Thiergart T."/>
            <person name="Pickel B."/>
            <person name="Atanasova L."/>
            <person name="Karlsson M."/>
            <person name="Huettel B."/>
            <person name="Barry K.W."/>
            <person name="Haridas S."/>
            <person name="Chen C."/>
            <person name="Bauer D."/>
            <person name="Andreopoulos W."/>
            <person name="Pangilinan J."/>
            <person name="LaButti K."/>
            <person name="Riley R."/>
            <person name="Lipzen A."/>
            <person name="Clum A."/>
            <person name="Drula E."/>
            <person name="Henrissat B."/>
            <person name="Kohler A."/>
            <person name="Grigoriev I.V."/>
            <person name="Martin F.M."/>
            <person name="Hacquard S."/>
        </authorList>
    </citation>
    <scope>NUCLEOTIDE SEQUENCE</scope>
    <source>
        <strain evidence="5">MPI-CAGE-AT-0147</strain>
    </source>
</reference>
<organism evidence="5 6">
    <name type="scientific">Dactylonectria macrodidyma</name>
    <dbReference type="NCBI Taxonomy" id="307937"/>
    <lineage>
        <taxon>Eukaryota</taxon>
        <taxon>Fungi</taxon>
        <taxon>Dikarya</taxon>
        <taxon>Ascomycota</taxon>
        <taxon>Pezizomycotina</taxon>
        <taxon>Sordariomycetes</taxon>
        <taxon>Hypocreomycetidae</taxon>
        <taxon>Hypocreales</taxon>
        <taxon>Nectriaceae</taxon>
        <taxon>Dactylonectria</taxon>
    </lineage>
</organism>
<gene>
    <name evidence="5" type="ORF">EDB81DRAFT_881759</name>
</gene>
<comment type="similarity">
    <text evidence="2">Belongs to the AB hydrolase superfamily. LDAH family.</text>
</comment>
<dbReference type="OrthoDB" id="448051at2759"/>
<evidence type="ECO:0000256" key="3">
    <source>
        <dbReference type="ARBA" id="ARBA00022677"/>
    </source>
</evidence>
<keyword evidence="4" id="KW-0378">Hydrolase</keyword>
<dbReference type="GO" id="GO:0005811">
    <property type="term" value="C:lipid droplet"/>
    <property type="evidence" value="ECO:0007669"/>
    <property type="project" value="UniProtKB-SubCell"/>
</dbReference>
<evidence type="ECO:0000313" key="6">
    <source>
        <dbReference type="Proteomes" id="UP000738349"/>
    </source>
</evidence>
<sequence>MYPEIWLPSDTEKGVKRHALVYFVCGNPGLVEYYSDFLNNLRGFLQTSEVETTYDIYGRNLLGFSDDDHEPFAQGNEPWDLNGQIEGIYDDVAAKRVRAGAGSGGKPYDFVLLMGHSVGSFICVEIFHRHMKSPTRAPHLNLKYGFLLFPTLTHIGQSPSGTKVEAVRRVLPILDNVAHFGARLILSVFPKATLTWIVNRVMGFTPLTAEVTARWLKSRDGVRQAIHLGLSELEMIREERWGEELWEVAEHDDDDGQATTTPKFFLFYGREDHWVANWARDELIERRREHGERGGRTKIVVAEGDIPHAFCTKVWSSLAMATSVHEWIQEIDGALTERQEKD</sequence>
<dbReference type="InterPro" id="IPR029058">
    <property type="entry name" value="AB_hydrolase_fold"/>
</dbReference>
<dbReference type="PANTHER" id="PTHR13390">
    <property type="entry name" value="LIPASE"/>
    <property type="match status" value="1"/>
</dbReference>
<dbReference type="GO" id="GO:0019915">
    <property type="term" value="P:lipid storage"/>
    <property type="evidence" value="ECO:0007669"/>
    <property type="project" value="InterPro"/>
</dbReference>